<protein>
    <recommendedName>
        <fullName evidence="3">Flagellar hook-length control protein FliK</fullName>
    </recommendedName>
</protein>
<sequence>MINFKPLLSNYEFFQIVKPLGKSIHLRAGETVKADVIDILPTGGIVLRMKGGILTVETEIPLQKDMSLLLKILNTPSTDHRLKIQILGVLDKNGFQLLNLQEEKIKDIISFISSSPQIKNKIIDMAFSLITQGNLSNSEKSVLSMLLINALKNEKINNLLASSGILLSHINRLSPEKFRELIVNSGIFFENKLKNKKIKELDRDIKATLLSKKELSHEEKNILKGIETYQILSKLTGGIFSYLPVFWEDIDRGDIFFKKSKRGKNMYFCRIDLDFKNLGKFFSGVFLFGKDLYLNFYIENEILMEKVKEDTDILKDELLKDNFNSVFIKFLKEIPQEKKFIDEDFLRLKV</sequence>
<organism evidence="1 2">
    <name type="scientific">Persephonella hydrogeniphila</name>
    <dbReference type="NCBI Taxonomy" id="198703"/>
    <lineage>
        <taxon>Bacteria</taxon>
        <taxon>Pseudomonadati</taxon>
        <taxon>Aquificota</taxon>
        <taxon>Aquificia</taxon>
        <taxon>Aquificales</taxon>
        <taxon>Hydrogenothermaceae</taxon>
        <taxon>Persephonella</taxon>
    </lineage>
</organism>
<accession>A0A285NLB4</accession>
<evidence type="ECO:0000313" key="2">
    <source>
        <dbReference type="Proteomes" id="UP000219036"/>
    </source>
</evidence>
<keyword evidence="2" id="KW-1185">Reference proteome</keyword>
<evidence type="ECO:0008006" key="3">
    <source>
        <dbReference type="Google" id="ProtNLM"/>
    </source>
</evidence>
<dbReference type="AlphaFoldDB" id="A0A285NLB4"/>
<dbReference type="RefSeq" id="WP_097000777.1">
    <property type="nucleotide sequence ID" value="NZ_OBEI01000007.1"/>
</dbReference>
<name>A0A285NLB4_9AQUI</name>
<dbReference type="Proteomes" id="UP000219036">
    <property type="component" value="Unassembled WGS sequence"/>
</dbReference>
<evidence type="ECO:0000313" key="1">
    <source>
        <dbReference type="EMBL" id="SNZ09713.1"/>
    </source>
</evidence>
<gene>
    <name evidence="1" type="ORF">SAMN06265182_1618</name>
</gene>
<dbReference type="EMBL" id="OBEI01000007">
    <property type="protein sequence ID" value="SNZ09713.1"/>
    <property type="molecule type" value="Genomic_DNA"/>
</dbReference>
<dbReference type="OrthoDB" id="9877at2"/>
<proteinExistence type="predicted"/>
<reference evidence="2" key="1">
    <citation type="submission" date="2017-09" db="EMBL/GenBank/DDBJ databases">
        <authorList>
            <person name="Varghese N."/>
            <person name="Submissions S."/>
        </authorList>
    </citation>
    <scope>NUCLEOTIDE SEQUENCE [LARGE SCALE GENOMIC DNA]</scope>
    <source>
        <strain evidence="2">DSM 15103</strain>
    </source>
</reference>